<sequence length="119" mass="13385">MTNQPNQVDPESRNWAMIAHLSTFAGYLVPFGNIIAPLVVWLMKKDELEFVNDQAKEALNFQISILIYVIVSGILILLLIGIPLLIAVLVFDLVVTIMAAVKANEGIRYRYPLKITFIK</sequence>
<keyword evidence="7" id="KW-1185">Reference proteome</keyword>
<dbReference type="RefSeq" id="WP_190597105.1">
    <property type="nucleotide sequence ID" value="NZ_JADEVV010000036.1"/>
</dbReference>
<keyword evidence="2 5" id="KW-0812">Transmembrane</keyword>
<evidence type="ECO:0000256" key="1">
    <source>
        <dbReference type="ARBA" id="ARBA00004141"/>
    </source>
</evidence>
<evidence type="ECO:0000256" key="3">
    <source>
        <dbReference type="ARBA" id="ARBA00022989"/>
    </source>
</evidence>
<proteinExistence type="predicted"/>
<dbReference type="InterPro" id="IPR019109">
    <property type="entry name" value="MamF_MmsF"/>
</dbReference>
<evidence type="ECO:0000256" key="2">
    <source>
        <dbReference type="ARBA" id="ARBA00022692"/>
    </source>
</evidence>
<keyword evidence="3 5" id="KW-1133">Transmembrane helix</keyword>
<gene>
    <name evidence="6" type="ORF">IQ217_12600</name>
</gene>
<dbReference type="Pfam" id="PF09685">
    <property type="entry name" value="MamF_MmsF"/>
    <property type="match status" value="1"/>
</dbReference>
<feature type="transmembrane region" description="Helical" evidence="5">
    <location>
        <begin position="21"/>
        <end position="43"/>
    </location>
</feature>
<accession>A0ABR9VWN4</accession>
<evidence type="ECO:0000256" key="5">
    <source>
        <dbReference type="SAM" id="Phobius"/>
    </source>
</evidence>
<feature type="transmembrane region" description="Helical" evidence="5">
    <location>
        <begin position="63"/>
        <end position="95"/>
    </location>
</feature>
<organism evidence="6 7">
    <name type="scientific">Synechocystis salina LEGE 00031</name>
    <dbReference type="NCBI Taxonomy" id="1828736"/>
    <lineage>
        <taxon>Bacteria</taxon>
        <taxon>Bacillati</taxon>
        <taxon>Cyanobacteriota</taxon>
        <taxon>Cyanophyceae</taxon>
        <taxon>Synechococcales</taxon>
        <taxon>Merismopediaceae</taxon>
        <taxon>Synechocystis</taxon>
    </lineage>
</organism>
<protein>
    <submittedName>
        <fullName evidence="6">DUF4870 domain-containing protein</fullName>
    </submittedName>
</protein>
<reference evidence="6 7" key="1">
    <citation type="submission" date="2020-10" db="EMBL/GenBank/DDBJ databases">
        <authorList>
            <person name="Castelo-Branco R."/>
            <person name="Eusebio N."/>
            <person name="Adriana R."/>
            <person name="Vieira A."/>
            <person name="Brugerolle De Fraissinette N."/>
            <person name="Rezende De Castro R."/>
            <person name="Schneider M.P."/>
            <person name="Vasconcelos V."/>
            <person name="Leao P.N."/>
        </authorList>
    </citation>
    <scope>NUCLEOTIDE SEQUENCE [LARGE SCALE GENOMIC DNA]</scope>
    <source>
        <strain evidence="6 7">LEGE 00031</strain>
    </source>
</reference>
<evidence type="ECO:0000313" key="7">
    <source>
        <dbReference type="Proteomes" id="UP000658720"/>
    </source>
</evidence>
<evidence type="ECO:0000256" key="4">
    <source>
        <dbReference type="ARBA" id="ARBA00023136"/>
    </source>
</evidence>
<dbReference type="EMBL" id="JADEVV010000036">
    <property type="protein sequence ID" value="MBE9254661.1"/>
    <property type="molecule type" value="Genomic_DNA"/>
</dbReference>
<keyword evidence="4 5" id="KW-0472">Membrane</keyword>
<evidence type="ECO:0000313" key="6">
    <source>
        <dbReference type="EMBL" id="MBE9254661.1"/>
    </source>
</evidence>
<comment type="subcellular location">
    <subcellularLocation>
        <location evidence="1">Membrane</location>
        <topology evidence="1">Multi-pass membrane protein</topology>
    </subcellularLocation>
</comment>
<comment type="caution">
    <text evidence="6">The sequence shown here is derived from an EMBL/GenBank/DDBJ whole genome shotgun (WGS) entry which is preliminary data.</text>
</comment>
<dbReference type="Proteomes" id="UP000658720">
    <property type="component" value="Unassembled WGS sequence"/>
</dbReference>
<name>A0ABR9VWN4_9SYNC</name>